<dbReference type="Proteomes" id="UP001160390">
    <property type="component" value="Unassembled WGS sequence"/>
</dbReference>
<feature type="transmembrane region" description="Helical" evidence="1">
    <location>
        <begin position="190"/>
        <end position="209"/>
    </location>
</feature>
<keyword evidence="1" id="KW-1133">Transmembrane helix</keyword>
<protein>
    <submittedName>
        <fullName evidence="2">Uncharacterized protein</fullName>
    </submittedName>
</protein>
<dbReference type="EMBL" id="CABFNP030001245">
    <property type="protein sequence ID" value="CAI6093496.1"/>
    <property type="molecule type" value="Genomic_DNA"/>
</dbReference>
<organism evidence="2 3">
    <name type="scientific">Clonostachys chloroleuca</name>
    <dbReference type="NCBI Taxonomy" id="1926264"/>
    <lineage>
        <taxon>Eukaryota</taxon>
        <taxon>Fungi</taxon>
        <taxon>Dikarya</taxon>
        <taxon>Ascomycota</taxon>
        <taxon>Pezizomycotina</taxon>
        <taxon>Sordariomycetes</taxon>
        <taxon>Hypocreomycetidae</taxon>
        <taxon>Hypocreales</taxon>
        <taxon>Bionectriaceae</taxon>
        <taxon>Clonostachys</taxon>
    </lineage>
</organism>
<keyword evidence="1" id="KW-0472">Membrane</keyword>
<evidence type="ECO:0000313" key="2">
    <source>
        <dbReference type="EMBL" id="CAI6093496.1"/>
    </source>
</evidence>
<feature type="transmembrane region" description="Helical" evidence="1">
    <location>
        <begin position="155"/>
        <end position="183"/>
    </location>
</feature>
<evidence type="ECO:0000256" key="1">
    <source>
        <dbReference type="SAM" id="Phobius"/>
    </source>
</evidence>
<reference evidence="2" key="1">
    <citation type="submission" date="2023-01" db="EMBL/GenBank/DDBJ databases">
        <authorList>
            <person name="Piombo E."/>
        </authorList>
    </citation>
    <scope>NUCLEOTIDE SEQUENCE</scope>
</reference>
<sequence length="255" mass="28440">MPSGSGSEENKKWGFGQVMPMVLLAAPLVPVVEATIRTCLYRDNLDETTNYVTDQAPLLNIPIQSLDPVPPIESDTETQNDALPLIDLRIAPRQEFEHEIADCYQLLNHETMILATMLPQTGGLLFASYLFVAGGLHLFASSFDPTNPGNRGSFLATAVSSIVAMPSMYSGYMWISLCCISFWTNMRKGWLNWLLCLFWASVYLLWLFFMNVYSGGQLAPAAAFGPLILAVLVPFIYTPFRLRRLKGMGQQVETR</sequence>
<gene>
    <name evidence="2" type="ORF">CCHLO57077_00000573</name>
</gene>
<keyword evidence="1" id="KW-0812">Transmembrane</keyword>
<accession>A0AA35Q4C2</accession>
<dbReference type="AlphaFoldDB" id="A0AA35Q4C2"/>
<feature type="transmembrane region" description="Helical" evidence="1">
    <location>
        <begin position="122"/>
        <end position="143"/>
    </location>
</feature>
<feature type="transmembrane region" description="Helical" evidence="1">
    <location>
        <begin position="221"/>
        <end position="240"/>
    </location>
</feature>
<keyword evidence="3" id="KW-1185">Reference proteome</keyword>
<name>A0AA35Q4C2_9HYPO</name>
<proteinExistence type="predicted"/>
<evidence type="ECO:0000313" key="3">
    <source>
        <dbReference type="Proteomes" id="UP001160390"/>
    </source>
</evidence>
<comment type="caution">
    <text evidence="2">The sequence shown here is derived from an EMBL/GenBank/DDBJ whole genome shotgun (WGS) entry which is preliminary data.</text>
</comment>